<reference evidence="1 2" key="1">
    <citation type="journal article" date="2018" name="Sci. Rep.">
        <title>Comparative analysis of the Pocillopora damicornis genome highlights role of immune system in coral evolution.</title>
        <authorList>
            <person name="Cunning R."/>
            <person name="Bay R.A."/>
            <person name="Gillette P."/>
            <person name="Baker A.C."/>
            <person name="Traylor-Knowles N."/>
        </authorList>
    </citation>
    <scope>NUCLEOTIDE SEQUENCE [LARGE SCALE GENOMIC DNA]</scope>
    <source>
        <strain evidence="1">RSMAS</strain>
        <tissue evidence="1">Whole animal</tissue>
    </source>
</reference>
<accession>A0A3M6U8T5</accession>
<comment type="caution">
    <text evidence="1">The sequence shown here is derived from an EMBL/GenBank/DDBJ whole genome shotgun (WGS) entry which is preliminary data.</text>
</comment>
<proteinExistence type="predicted"/>
<keyword evidence="2" id="KW-1185">Reference proteome</keyword>
<gene>
    <name evidence="1" type="ORF">pdam_00025311</name>
</gene>
<organism evidence="1 2">
    <name type="scientific">Pocillopora damicornis</name>
    <name type="common">Cauliflower coral</name>
    <name type="synonym">Millepora damicornis</name>
    <dbReference type="NCBI Taxonomy" id="46731"/>
    <lineage>
        <taxon>Eukaryota</taxon>
        <taxon>Metazoa</taxon>
        <taxon>Cnidaria</taxon>
        <taxon>Anthozoa</taxon>
        <taxon>Hexacorallia</taxon>
        <taxon>Scleractinia</taxon>
        <taxon>Astrocoeniina</taxon>
        <taxon>Pocilloporidae</taxon>
        <taxon>Pocillopora</taxon>
    </lineage>
</organism>
<name>A0A3M6U8T5_POCDA</name>
<evidence type="ECO:0000313" key="1">
    <source>
        <dbReference type="EMBL" id="RMX49949.1"/>
    </source>
</evidence>
<protein>
    <submittedName>
        <fullName evidence="1">Uncharacterized protein</fullName>
    </submittedName>
</protein>
<dbReference type="EMBL" id="RCHS01002019">
    <property type="protein sequence ID" value="RMX49949.1"/>
    <property type="molecule type" value="Genomic_DNA"/>
</dbReference>
<dbReference type="AlphaFoldDB" id="A0A3M6U8T5"/>
<dbReference type="Proteomes" id="UP000275408">
    <property type="component" value="Unassembled WGS sequence"/>
</dbReference>
<sequence length="90" mass="10502">MIMLHRYDVENFNYGGEGRNLEERTNTGYFYTLHCKGCSCMAKMYAFRSSISRRFYSLMSSALCFIPVSKMLVTKTYHHSNQGKITNEFS</sequence>
<evidence type="ECO:0000313" key="2">
    <source>
        <dbReference type="Proteomes" id="UP000275408"/>
    </source>
</evidence>